<proteinExistence type="predicted"/>
<gene>
    <name evidence="1" type="ORF">O181_017829</name>
</gene>
<dbReference type="AlphaFoldDB" id="A0A9Q3C6G2"/>
<reference evidence="1" key="1">
    <citation type="submission" date="2021-03" db="EMBL/GenBank/DDBJ databases">
        <title>Draft genome sequence of rust myrtle Austropuccinia psidii MF-1, a brazilian biotype.</title>
        <authorList>
            <person name="Quecine M.C."/>
            <person name="Pachon D.M.R."/>
            <person name="Bonatelli M.L."/>
            <person name="Correr F.H."/>
            <person name="Franceschini L.M."/>
            <person name="Leite T.F."/>
            <person name="Margarido G.R.A."/>
            <person name="Almeida C.A."/>
            <person name="Ferrarezi J.A."/>
            <person name="Labate C.A."/>
        </authorList>
    </citation>
    <scope>NUCLEOTIDE SEQUENCE</scope>
    <source>
        <strain evidence="1">MF-1</strain>
    </source>
</reference>
<evidence type="ECO:0000313" key="2">
    <source>
        <dbReference type="Proteomes" id="UP000765509"/>
    </source>
</evidence>
<accession>A0A9Q3C6G2</accession>
<dbReference type="Proteomes" id="UP000765509">
    <property type="component" value="Unassembled WGS sequence"/>
</dbReference>
<organism evidence="1 2">
    <name type="scientific">Austropuccinia psidii MF-1</name>
    <dbReference type="NCBI Taxonomy" id="1389203"/>
    <lineage>
        <taxon>Eukaryota</taxon>
        <taxon>Fungi</taxon>
        <taxon>Dikarya</taxon>
        <taxon>Basidiomycota</taxon>
        <taxon>Pucciniomycotina</taxon>
        <taxon>Pucciniomycetes</taxon>
        <taxon>Pucciniales</taxon>
        <taxon>Sphaerophragmiaceae</taxon>
        <taxon>Austropuccinia</taxon>
    </lineage>
</organism>
<dbReference type="EMBL" id="AVOT02005062">
    <property type="protein sequence ID" value="MBW0478114.1"/>
    <property type="molecule type" value="Genomic_DNA"/>
</dbReference>
<protein>
    <submittedName>
        <fullName evidence="1">Uncharacterized protein</fullName>
    </submittedName>
</protein>
<name>A0A9Q3C6G2_9BASI</name>
<keyword evidence="2" id="KW-1185">Reference proteome</keyword>
<evidence type="ECO:0000313" key="1">
    <source>
        <dbReference type="EMBL" id="MBW0478114.1"/>
    </source>
</evidence>
<sequence length="191" mass="22220">MAMYLQDASHGLWPSAYSQQGFPSRQGKLSPWAAGTRNGHIWCYIPLCTIFAQKSNGKIFKTPFPHFTSHHQHTIPFQRKSLVAEACNSWEDPEDHLREPITWHFRFWPFQFNSIPPREYLHRILPGKFQEVVIHQISFKSIKSSSTPSTTQLAHKGCIHETCMAWTLLDQFVFHCGNSRHTVQFSKWPDL</sequence>
<comment type="caution">
    <text evidence="1">The sequence shown here is derived from an EMBL/GenBank/DDBJ whole genome shotgun (WGS) entry which is preliminary data.</text>
</comment>